<accession>A0A4C1UAT3</accession>
<keyword evidence="2" id="KW-1185">Reference proteome</keyword>
<dbReference type="Proteomes" id="UP000299102">
    <property type="component" value="Unassembled WGS sequence"/>
</dbReference>
<evidence type="ECO:0000313" key="1">
    <source>
        <dbReference type="EMBL" id="GBP23501.1"/>
    </source>
</evidence>
<proteinExistence type="predicted"/>
<reference evidence="1 2" key="1">
    <citation type="journal article" date="2019" name="Commun. Biol.">
        <title>The bagworm genome reveals a unique fibroin gene that provides high tensile strength.</title>
        <authorList>
            <person name="Kono N."/>
            <person name="Nakamura H."/>
            <person name="Ohtoshi R."/>
            <person name="Tomita M."/>
            <person name="Numata K."/>
            <person name="Arakawa K."/>
        </authorList>
    </citation>
    <scope>NUCLEOTIDE SEQUENCE [LARGE SCALE GENOMIC DNA]</scope>
</reference>
<comment type="caution">
    <text evidence="1">The sequence shown here is derived from an EMBL/GenBank/DDBJ whole genome shotgun (WGS) entry which is preliminary data.</text>
</comment>
<organism evidence="1 2">
    <name type="scientific">Eumeta variegata</name>
    <name type="common">Bagworm moth</name>
    <name type="synonym">Eumeta japonica</name>
    <dbReference type="NCBI Taxonomy" id="151549"/>
    <lineage>
        <taxon>Eukaryota</taxon>
        <taxon>Metazoa</taxon>
        <taxon>Ecdysozoa</taxon>
        <taxon>Arthropoda</taxon>
        <taxon>Hexapoda</taxon>
        <taxon>Insecta</taxon>
        <taxon>Pterygota</taxon>
        <taxon>Neoptera</taxon>
        <taxon>Endopterygota</taxon>
        <taxon>Lepidoptera</taxon>
        <taxon>Glossata</taxon>
        <taxon>Ditrysia</taxon>
        <taxon>Tineoidea</taxon>
        <taxon>Psychidae</taxon>
        <taxon>Oiketicinae</taxon>
        <taxon>Eumeta</taxon>
    </lineage>
</organism>
<evidence type="ECO:0000313" key="2">
    <source>
        <dbReference type="Proteomes" id="UP000299102"/>
    </source>
</evidence>
<dbReference type="EMBL" id="BGZK01000151">
    <property type="protein sequence ID" value="GBP23501.1"/>
    <property type="molecule type" value="Genomic_DNA"/>
</dbReference>
<gene>
    <name evidence="1" type="ORF">EVAR_12781_1</name>
</gene>
<dbReference type="AlphaFoldDB" id="A0A4C1UAT3"/>
<sequence length="168" mass="18977">MVVKLGRDFGGMLRRRGTYTVNAVPQASPQTIKLADSSRSIPHTKLGRDFVGSDLFSNLQNNGVNKTNLDVHGVLDQTTKRIFKKRAYSFRKCYQRTTDSHGVCSTRSRKVIHRTVSRQRHRVCRHERARRCRAPAARNNMIAGPSLVPVLVSVSFGYVCDLPPERGR</sequence>
<protein>
    <submittedName>
        <fullName evidence="1">Uncharacterized protein</fullName>
    </submittedName>
</protein>
<name>A0A4C1UAT3_EUMVA</name>